<feature type="region of interest" description="Disordered" evidence="1">
    <location>
        <begin position="27"/>
        <end position="48"/>
    </location>
</feature>
<feature type="compositionally biased region" description="Basic and acidic residues" evidence="1">
    <location>
        <begin position="106"/>
        <end position="115"/>
    </location>
</feature>
<name>A0A1D9MKP7_9ACTO</name>
<protein>
    <recommendedName>
        <fullName evidence="5">DUF3040 domain-containing protein</fullName>
    </recommendedName>
</protein>
<feature type="compositionally biased region" description="Polar residues" evidence="1">
    <location>
        <begin position="31"/>
        <end position="40"/>
    </location>
</feature>
<evidence type="ECO:0000256" key="1">
    <source>
        <dbReference type="SAM" id="MobiDB-lite"/>
    </source>
</evidence>
<gene>
    <name evidence="3" type="ORF">BK816_05715</name>
</gene>
<dbReference type="KEGG" id="avu:BK816_05715"/>
<dbReference type="STRING" id="1912795.BK816_05715"/>
<evidence type="ECO:0000256" key="2">
    <source>
        <dbReference type="SAM" id="Phobius"/>
    </source>
</evidence>
<dbReference type="Pfam" id="PF11239">
    <property type="entry name" value="DUF3040"/>
    <property type="match status" value="1"/>
</dbReference>
<evidence type="ECO:0000313" key="4">
    <source>
        <dbReference type="Proteomes" id="UP000176288"/>
    </source>
</evidence>
<dbReference type="AlphaFoldDB" id="A0A1D9MKP7"/>
<dbReference type="EMBL" id="CP017812">
    <property type="protein sequence ID" value="AOZ72852.1"/>
    <property type="molecule type" value="Genomic_DNA"/>
</dbReference>
<evidence type="ECO:0008006" key="5">
    <source>
        <dbReference type="Google" id="ProtNLM"/>
    </source>
</evidence>
<accession>A0A1D9MKP7</accession>
<organism evidence="3 4">
    <name type="scientific">Boudabousia tangfeifanii</name>
    <dbReference type="NCBI Taxonomy" id="1912795"/>
    <lineage>
        <taxon>Bacteria</taxon>
        <taxon>Bacillati</taxon>
        <taxon>Actinomycetota</taxon>
        <taxon>Actinomycetes</taxon>
        <taxon>Actinomycetales</taxon>
        <taxon>Actinomycetaceae</taxon>
        <taxon>Boudabousia</taxon>
    </lineage>
</organism>
<feature type="region of interest" description="Disordered" evidence="1">
    <location>
        <begin position="106"/>
        <end position="136"/>
    </location>
</feature>
<proteinExistence type="predicted"/>
<reference evidence="3 4" key="1">
    <citation type="submission" date="2016-10" db="EMBL/GenBank/DDBJ databases">
        <title>Actinomyces aegypiusis sp. nov., isolated from the Aegypius monachus in Qinghai Tibet Plateau China.</title>
        <authorList>
            <person name="Wang Y."/>
        </authorList>
    </citation>
    <scope>NUCLEOTIDE SEQUENCE [LARGE SCALE GENOMIC DNA]</scope>
    <source>
        <strain evidence="3 4">VUL4_3</strain>
    </source>
</reference>
<sequence>MGLSEHEQQIWDQMASSLEAELGIADVTEPLRQTTGNESKPTSEPKKKALDSRRILWGSLGALLGIVLLLVGVTLGYQLSGIIVGLVGIGFMVAGVYYALSNPFQSEHKKTDKPAKTGSFKAKQQEKFRQRGQQQA</sequence>
<keyword evidence="2" id="KW-0812">Transmembrane</keyword>
<keyword evidence="2" id="KW-1133">Transmembrane helix</keyword>
<keyword evidence="4" id="KW-1185">Reference proteome</keyword>
<keyword evidence="2" id="KW-0472">Membrane</keyword>
<dbReference type="Proteomes" id="UP000176288">
    <property type="component" value="Chromosome"/>
</dbReference>
<feature type="transmembrane region" description="Helical" evidence="2">
    <location>
        <begin position="81"/>
        <end position="100"/>
    </location>
</feature>
<dbReference type="InterPro" id="IPR021401">
    <property type="entry name" value="DUF3040"/>
</dbReference>
<feature type="transmembrane region" description="Helical" evidence="2">
    <location>
        <begin position="55"/>
        <end position="75"/>
    </location>
</feature>
<evidence type="ECO:0000313" key="3">
    <source>
        <dbReference type="EMBL" id="AOZ72852.1"/>
    </source>
</evidence>